<proteinExistence type="predicted"/>
<comment type="caution">
    <text evidence="1">The sequence shown here is derived from an EMBL/GenBank/DDBJ whole genome shotgun (WGS) entry which is preliminary data.</text>
</comment>
<reference evidence="1" key="1">
    <citation type="submission" date="2020-08" db="EMBL/GenBank/DDBJ databases">
        <title>Multicomponent nature underlies the extraordinary mechanical properties of spider dragline silk.</title>
        <authorList>
            <person name="Kono N."/>
            <person name="Nakamura H."/>
            <person name="Mori M."/>
            <person name="Yoshida Y."/>
            <person name="Ohtoshi R."/>
            <person name="Malay A.D."/>
            <person name="Moran D.A.P."/>
            <person name="Tomita M."/>
            <person name="Numata K."/>
            <person name="Arakawa K."/>
        </authorList>
    </citation>
    <scope>NUCLEOTIDE SEQUENCE</scope>
</reference>
<name>A0A8X6W513_TRICX</name>
<dbReference type="Proteomes" id="UP000887159">
    <property type="component" value="Unassembled WGS sequence"/>
</dbReference>
<sequence length="103" mass="12095">MRGKHGNDRKLDQDLVKSAKVPRIPSHYCRSQSSIAELHRDYLKEVNPGRNRLLPVQSYFQPFFFHCLVYRNKILQNPRKGLVQTGKGAMFWCQLIPRVNYHG</sequence>
<organism evidence="1 2">
    <name type="scientific">Trichonephila clavipes</name>
    <name type="common">Golden silk orbweaver</name>
    <name type="synonym">Nephila clavipes</name>
    <dbReference type="NCBI Taxonomy" id="2585209"/>
    <lineage>
        <taxon>Eukaryota</taxon>
        <taxon>Metazoa</taxon>
        <taxon>Ecdysozoa</taxon>
        <taxon>Arthropoda</taxon>
        <taxon>Chelicerata</taxon>
        <taxon>Arachnida</taxon>
        <taxon>Araneae</taxon>
        <taxon>Araneomorphae</taxon>
        <taxon>Entelegynae</taxon>
        <taxon>Araneoidea</taxon>
        <taxon>Nephilidae</taxon>
        <taxon>Trichonephila</taxon>
    </lineage>
</organism>
<dbReference type="AlphaFoldDB" id="A0A8X6W513"/>
<gene>
    <name evidence="1" type="ORF">TNCV_4394711</name>
</gene>
<evidence type="ECO:0000313" key="2">
    <source>
        <dbReference type="Proteomes" id="UP000887159"/>
    </source>
</evidence>
<keyword evidence="2" id="KW-1185">Reference proteome</keyword>
<accession>A0A8X6W513</accession>
<dbReference type="EMBL" id="BMAU01021383">
    <property type="protein sequence ID" value="GFY28137.1"/>
    <property type="molecule type" value="Genomic_DNA"/>
</dbReference>
<protein>
    <submittedName>
        <fullName evidence="1">Uncharacterized protein</fullName>
    </submittedName>
</protein>
<evidence type="ECO:0000313" key="1">
    <source>
        <dbReference type="EMBL" id="GFY28137.1"/>
    </source>
</evidence>